<dbReference type="EMBL" id="AJWY01009945">
    <property type="protein sequence ID" value="EKC56904.1"/>
    <property type="molecule type" value="Genomic_DNA"/>
</dbReference>
<reference evidence="1" key="1">
    <citation type="journal article" date="2013" name="Environ. Microbiol.">
        <title>Microbiota from the distal guts of lean and obese adolescents exhibit partial functional redundancy besides clear differences in community structure.</title>
        <authorList>
            <person name="Ferrer M."/>
            <person name="Ruiz A."/>
            <person name="Lanza F."/>
            <person name="Haange S.B."/>
            <person name="Oberbach A."/>
            <person name="Till H."/>
            <person name="Bargiela R."/>
            <person name="Campoy C."/>
            <person name="Segura M.T."/>
            <person name="Richter M."/>
            <person name="von Bergen M."/>
            <person name="Seifert J."/>
            <person name="Suarez A."/>
        </authorList>
    </citation>
    <scope>NUCLEOTIDE SEQUENCE</scope>
</reference>
<name>K1SNE9_9ZZZZ</name>
<dbReference type="AlphaFoldDB" id="K1SNE9"/>
<organism evidence="1">
    <name type="scientific">human gut metagenome</name>
    <dbReference type="NCBI Taxonomy" id="408170"/>
    <lineage>
        <taxon>unclassified sequences</taxon>
        <taxon>metagenomes</taxon>
        <taxon>organismal metagenomes</taxon>
    </lineage>
</organism>
<feature type="non-terminal residue" evidence="1">
    <location>
        <position position="1"/>
    </location>
</feature>
<sequence length="94" mass="11036">RLFWIDFSTERRSNRRLPFRIGYACYVCCEVQRDGKEVQVKSADGEADYYSLSATWMVSSIERSFLKAKASLYSDTDDIENDMKELFRLLSNDQ</sequence>
<accession>K1SNE9</accession>
<protein>
    <submittedName>
        <fullName evidence="1">Uncharacterized protein</fullName>
    </submittedName>
</protein>
<gene>
    <name evidence="1" type="ORF">LEA_14605</name>
</gene>
<proteinExistence type="predicted"/>
<comment type="caution">
    <text evidence="1">The sequence shown here is derived from an EMBL/GenBank/DDBJ whole genome shotgun (WGS) entry which is preliminary data.</text>
</comment>
<evidence type="ECO:0000313" key="1">
    <source>
        <dbReference type="EMBL" id="EKC56904.1"/>
    </source>
</evidence>